<reference evidence="2" key="1">
    <citation type="journal article" date="2021" name="Microorganisms">
        <title>The Ever-Expanding Pseudomonas Genus: Description of 43 New Species and Partition of the Pseudomonas putida Group.</title>
        <authorList>
            <person name="Girard L."/>
            <person name="Lood C."/>
            <person name="Hofte M."/>
            <person name="Vandamme P."/>
            <person name="Rokni-Zadeh H."/>
            <person name="van Noort V."/>
            <person name="Lavigne R."/>
            <person name="De Mot R."/>
        </authorList>
    </citation>
    <scope>NUCLEOTIDE SEQUENCE</scope>
    <source>
        <strain evidence="2">COW39</strain>
    </source>
</reference>
<protein>
    <submittedName>
        <fullName evidence="2">Protein phosphatase 2C domain-containing protein</fullName>
    </submittedName>
</protein>
<dbReference type="InterPro" id="IPR001932">
    <property type="entry name" value="PPM-type_phosphatase-like_dom"/>
</dbReference>
<keyword evidence="3" id="KW-1185">Reference proteome</keyword>
<dbReference type="EMBL" id="CP077073">
    <property type="protein sequence ID" value="QXH33721.1"/>
    <property type="molecule type" value="Genomic_DNA"/>
</dbReference>
<gene>
    <name evidence="2" type="ORF">KSS95_16255</name>
</gene>
<dbReference type="Proteomes" id="UP001047646">
    <property type="component" value="Chromosome"/>
</dbReference>
<dbReference type="RefSeq" id="WP_217848094.1">
    <property type="nucleotide sequence ID" value="NZ_CP077073.1"/>
</dbReference>
<feature type="domain" description="PPM-type phosphatase" evidence="1">
    <location>
        <begin position="19"/>
        <end position="229"/>
    </location>
</feature>
<sequence>MHFDLIQTLSLAGKPDVANDDRIGCADRHAWVIDGATDLGQPGLLGARGGAAWLSGTAQRAFAGASGSLENICTGVFEQIAQAYQHDRQREPVALWELPRAAFAAVALEGNQLVCAHLADCVVLHRSAEGVRFLTPDPDHKAERAEAAALGPGTGAHGVRTEAVELDRRASRERARAVLGVDAAQSVQDTRYERVPAAPGDDVVLMSDGFAALFDTYQVCDPAAFIRRLHSHGLADLGHTLRTIEHLDDVCLRYPRFKMSDDASAIWLRIAGPLPANQAPR</sequence>
<organism evidence="2 3">
    <name type="scientific">Pseudomonas muyukensis</name>
    <dbReference type="NCBI Taxonomy" id="2842357"/>
    <lineage>
        <taxon>Bacteria</taxon>
        <taxon>Pseudomonadati</taxon>
        <taxon>Pseudomonadota</taxon>
        <taxon>Gammaproteobacteria</taxon>
        <taxon>Pseudomonadales</taxon>
        <taxon>Pseudomonadaceae</taxon>
        <taxon>Pseudomonas</taxon>
    </lineage>
</organism>
<evidence type="ECO:0000259" key="1">
    <source>
        <dbReference type="Pfam" id="PF13672"/>
    </source>
</evidence>
<proteinExistence type="predicted"/>
<accession>A0ABX8M7V3</accession>
<name>A0ABX8M7V3_9PSED</name>
<evidence type="ECO:0000313" key="3">
    <source>
        <dbReference type="Proteomes" id="UP001047646"/>
    </source>
</evidence>
<evidence type="ECO:0000313" key="2">
    <source>
        <dbReference type="EMBL" id="QXH33721.1"/>
    </source>
</evidence>
<dbReference type="Pfam" id="PF13672">
    <property type="entry name" value="PP2C_2"/>
    <property type="match status" value="1"/>
</dbReference>